<dbReference type="AlphaFoldDB" id="A0AAD5CZ59"/>
<organism evidence="3 4">
    <name type="scientific">Ambrosia artemisiifolia</name>
    <name type="common">Common ragweed</name>
    <dbReference type="NCBI Taxonomy" id="4212"/>
    <lineage>
        <taxon>Eukaryota</taxon>
        <taxon>Viridiplantae</taxon>
        <taxon>Streptophyta</taxon>
        <taxon>Embryophyta</taxon>
        <taxon>Tracheophyta</taxon>
        <taxon>Spermatophyta</taxon>
        <taxon>Magnoliopsida</taxon>
        <taxon>eudicotyledons</taxon>
        <taxon>Gunneridae</taxon>
        <taxon>Pentapetalae</taxon>
        <taxon>asterids</taxon>
        <taxon>campanulids</taxon>
        <taxon>Asterales</taxon>
        <taxon>Asteraceae</taxon>
        <taxon>Asteroideae</taxon>
        <taxon>Heliantheae alliance</taxon>
        <taxon>Heliantheae</taxon>
        <taxon>Ambrosia</taxon>
    </lineage>
</organism>
<accession>A0AAD5CZ59</accession>
<dbReference type="InterPro" id="IPR045261">
    <property type="entry name" value="MORC_ATPase"/>
</dbReference>
<name>A0AAD5CZ59_AMBAR</name>
<proteinExistence type="predicted"/>
<feature type="region of interest" description="Disordered" evidence="2">
    <location>
        <begin position="1"/>
        <end position="59"/>
    </location>
</feature>
<feature type="compositionally biased region" description="Low complexity" evidence="2">
    <location>
        <begin position="47"/>
        <end position="58"/>
    </location>
</feature>
<evidence type="ECO:0000313" key="4">
    <source>
        <dbReference type="Proteomes" id="UP001206925"/>
    </source>
</evidence>
<dbReference type="PANTHER" id="PTHR23336:SF72">
    <property type="entry name" value="PROTEIN MICRORCHIDIA 5"/>
    <property type="match status" value="1"/>
</dbReference>
<evidence type="ECO:0000313" key="3">
    <source>
        <dbReference type="EMBL" id="KAI7750993.1"/>
    </source>
</evidence>
<feature type="compositionally biased region" description="Basic and acidic residues" evidence="2">
    <location>
        <begin position="20"/>
        <end position="36"/>
    </location>
</feature>
<dbReference type="EMBL" id="JAMZMK010006021">
    <property type="protein sequence ID" value="KAI7750993.1"/>
    <property type="molecule type" value="Genomic_DNA"/>
</dbReference>
<dbReference type="Proteomes" id="UP001206925">
    <property type="component" value="Unassembled WGS sequence"/>
</dbReference>
<protein>
    <submittedName>
        <fullName evidence="3">Uncharacterized protein</fullName>
    </submittedName>
</protein>
<reference evidence="3" key="1">
    <citation type="submission" date="2022-06" db="EMBL/GenBank/DDBJ databases">
        <title>Uncovering the hologenomic basis of an extraordinary plant invasion.</title>
        <authorList>
            <person name="Bieker V.C."/>
            <person name="Martin M.D."/>
            <person name="Gilbert T."/>
            <person name="Hodgins K."/>
            <person name="Battlay P."/>
            <person name="Petersen B."/>
            <person name="Wilson J."/>
        </authorList>
    </citation>
    <scope>NUCLEOTIDE SEQUENCE</scope>
    <source>
        <strain evidence="3">AA19_3_7</strain>
        <tissue evidence="3">Leaf</tissue>
    </source>
</reference>
<gene>
    <name evidence="3" type="ORF">M8C21_004196</name>
</gene>
<comment type="caution">
    <text evidence="3">The sequence shown here is derived from an EMBL/GenBank/DDBJ whole genome shotgun (WGS) entry which is preliminary data.</text>
</comment>
<keyword evidence="1" id="KW-0175">Coiled coil</keyword>
<keyword evidence="4" id="KW-1185">Reference proteome</keyword>
<dbReference type="GO" id="GO:0005634">
    <property type="term" value="C:nucleus"/>
    <property type="evidence" value="ECO:0007669"/>
    <property type="project" value="TreeGrafter"/>
</dbReference>
<dbReference type="PANTHER" id="PTHR23336">
    <property type="entry name" value="ZINC FINGER CW-TYPE COILED-COIL DOMAIN PROTEIN 3"/>
    <property type="match status" value="1"/>
</dbReference>
<sequence length="215" mass="24904">MDVDHLSFYSTEEKEEEEERERPCKKPKQEFLDHPIHSTLGGGGGPNDNNNNNPNPNNRFMCKQFWKAGDYESPPVNNNNQSISISHLAGGMDHLRVHPRFLHSNATSHKWALGAFAELLDNSLDEVCTGATYVNVDVLDSEIDTRNYKMLLVLKAQETIEKLDQEQANLIDIFTEERQRRDEMEETLRKKWQEAKNTIEELRRQIEGAEKQQCY</sequence>
<feature type="coiled-coil region" evidence="1">
    <location>
        <begin position="185"/>
        <end position="212"/>
    </location>
</feature>
<evidence type="ECO:0000256" key="2">
    <source>
        <dbReference type="SAM" id="MobiDB-lite"/>
    </source>
</evidence>
<dbReference type="GO" id="GO:0016887">
    <property type="term" value="F:ATP hydrolysis activity"/>
    <property type="evidence" value="ECO:0007669"/>
    <property type="project" value="InterPro"/>
</dbReference>
<evidence type="ECO:0000256" key="1">
    <source>
        <dbReference type="SAM" id="Coils"/>
    </source>
</evidence>